<proteinExistence type="predicted"/>
<gene>
    <name evidence="1" type="primary">g400</name>
</gene>
<dbReference type="Proteomes" id="UP000317227">
    <property type="component" value="Segment"/>
</dbReference>
<dbReference type="KEGG" id="vg:40100818"/>
<protein>
    <submittedName>
        <fullName evidence="1">Uncharacterized protein</fullName>
    </submittedName>
</protein>
<sequence length="119" mass="13448">MSWNNRVVINEHTYIDGGKESTATMHEVHYTADGVMFSGALFPQGSGTDSTEALQALKLELQMMLEAVEFVLDGKTSIFDYDNKDTHDAGEHSEIIRKRNEVKVLDRDDAYLDEKYGDE</sequence>
<dbReference type="EMBL" id="LT960551">
    <property type="protein sequence ID" value="SOK58677.1"/>
    <property type="molecule type" value="Genomic_DNA"/>
</dbReference>
<reference evidence="2 4" key="3">
    <citation type="submission" date="2019-06" db="EMBL/GenBank/DDBJ databases">
        <authorList>
            <person name="Bower L."/>
            <person name="Leinonen R."/>
        </authorList>
    </citation>
    <scope>NUCLEOTIDE SEQUENCE [LARGE SCALE GENOMIC DNA]</scope>
</reference>
<keyword evidence="3" id="KW-1185">Reference proteome</keyword>
<reference evidence="1" key="2">
    <citation type="submission" date="2017-10" db="EMBL/GenBank/DDBJ databases">
        <authorList>
            <person name="Banno H."/>
            <person name="Chua N.-H."/>
        </authorList>
    </citation>
    <scope>NUCLEOTIDE SEQUENCE [LARGE SCALE GENOMIC DNA]</scope>
</reference>
<dbReference type="GeneID" id="40100818"/>
<dbReference type="RefSeq" id="YP_009624010.1">
    <property type="nucleotide sequence ID" value="NC_042116.1"/>
</dbReference>
<organism evidence="1 3">
    <name type="scientific">Yersinia phage fHe-Yen9-04</name>
    <dbReference type="NCBI Taxonomy" id="2052742"/>
    <lineage>
        <taxon>Viruses</taxon>
        <taxon>Duplodnaviria</taxon>
        <taxon>Heunggongvirae</taxon>
        <taxon>Uroviricota</taxon>
        <taxon>Caudoviricetes</taxon>
        <taxon>Eneladusvirus</taxon>
        <taxon>Eneladusvirus Yen904</taxon>
    </lineage>
</organism>
<dbReference type="OrthoDB" id="25801at10239"/>
<dbReference type="EMBL" id="LR596615">
    <property type="protein sequence ID" value="VUE36446.1"/>
    <property type="molecule type" value="Genomic_DNA"/>
</dbReference>
<evidence type="ECO:0000313" key="1">
    <source>
        <dbReference type="EMBL" id="SOK58677.1"/>
    </source>
</evidence>
<evidence type="ECO:0000313" key="3">
    <source>
        <dbReference type="Proteomes" id="UP000240931"/>
    </source>
</evidence>
<reference evidence="3" key="1">
    <citation type="submission" date="2017-10" db="EMBL/GenBank/DDBJ databases">
        <authorList>
            <person name="Skurnik M."/>
        </authorList>
    </citation>
    <scope>NUCLEOTIDE SEQUENCE [LARGE SCALE GENOMIC DNA]</scope>
</reference>
<accession>A0A2C9CXW1</accession>
<evidence type="ECO:0000313" key="4">
    <source>
        <dbReference type="Proteomes" id="UP000317227"/>
    </source>
</evidence>
<name>A0A2C9CXW1_9CAUD</name>
<evidence type="ECO:0000313" key="2">
    <source>
        <dbReference type="EMBL" id="VUE36446.1"/>
    </source>
</evidence>
<dbReference type="Proteomes" id="UP000240931">
    <property type="component" value="Segment"/>
</dbReference>